<feature type="compositionally biased region" description="Polar residues" evidence="1">
    <location>
        <begin position="136"/>
        <end position="145"/>
    </location>
</feature>
<organism evidence="2 3">
    <name type="scientific">Aspergillus cavernicola</name>
    <dbReference type="NCBI Taxonomy" id="176166"/>
    <lineage>
        <taxon>Eukaryota</taxon>
        <taxon>Fungi</taxon>
        <taxon>Dikarya</taxon>
        <taxon>Ascomycota</taxon>
        <taxon>Pezizomycotina</taxon>
        <taxon>Eurotiomycetes</taxon>
        <taxon>Eurotiomycetidae</taxon>
        <taxon>Eurotiales</taxon>
        <taxon>Aspergillaceae</taxon>
        <taxon>Aspergillus</taxon>
        <taxon>Aspergillus subgen. Nidulantes</taxon>
    </lineage>
</organism>
<gene>
    <name evidence="2" type="ORF">BDW59DRAFT_163014</name>
</gene>
<protein>
    <submittedName>
        <fullName evidence="2">Uncharacterized protein</fullName>
    </submittedName>
</protein>
<dbReference type="Proteomes" id="UP001610335">
    <property type="component" value="Unassembled WGS sequence"/>
</dbReference>
<accession>A0ABR4I7B3</accession>
<feature type="region of interest" description="Disordered" evidence="1">
    <location>
        <begin position="119"/>
        <end position="173"/>
    </location>
</feature>
<evidence type="ECO:0000313" key="2">
    <source>
        <dbReference type="EMBL" id="KAL2823640.1"/>
    </source>
</evidence>
<feature type="compositionally biased region" description="Low complexity" evidence="1">
    <location>
        <begin position="147"/>
        <end position="159"/>
    </location>
</feature>
<keyword evidence="3" id="KW-1185">Reference proteome</keyword>
<reference evidence="2 3" key="1">
    <citation type="submission" date="2024-07" db="EMBL/GenBank/DDBJ databases">
        <title>Section-level genome sequencing and comparative genomics of Aspergillus sections Usti and Cavernicolus.</title>
        <authorList>
            <consortium name="Lawrence Berkeley National Laboratory"/>
            <person name="Nybo J.L."/>
            <person name="Vesth T.C."/>
            <person name="Theobald S."/>
            <person name="Frisvad J.C."/>
            <person name="Larsen T.O."/>
            <person name="Kjaerboelling I."/>
            <person name="Rothschild-Mancinelli K."/>
            <person name="Lyhne E.K."/>
            <person name="Kogle M.E."/>
            <person name="Barry K."/>
            <person name="Clum A."/>
            <person name="Na H."/>
            <person name="Ledsgaard L."/>
            <person name="Lin J."/>
            <person name="Lipzen A."/>
            <person name="Kuo A."/>
            <person name="Riley R."/>
            <person name="Mondo S."/>
            <person name="LaButti K."/>
            <person name="Haridas S."/>
            <person name="Pangalinan J."/>
            <person name="Salamov A.A."/>
            <person name="Simmons B.A."/>
            <person name="Magnuson J.K."/>
            <person name="Chen J."/>
            <person name="Drula E."/>
            <person name="Henrissat B."/>
            <person name="Wiebenga A."/>
            <person name="Lubbers R.J."/>
            <person name="Gomes A.C."/>
            <person name="Makela M.R."/>
            <person name="Stajich J."/>
            <person name="Grigoriev I.V."/>
            <person name="Mortensen U.H."/>
            <person name="De vries R.P."/>
            <person name="Baker S.E."/>
            <person name="Andersen M.R."/>
        </authorList>
    </citation>
    <scope>NUCLEOTIDE SEQUENCE [LARGE SCALE GENOMIC DNA]</scope>
    <source>
        <strain evidence="2 3">CBS 600.67</strain>
    </source>
</reference>
<feature type="region of interest" description="Disordered" evidence="1">
    <location>
        <begin position="202"/>
        <end position="228"/>
    </location>
</feature>
<evidence type="ECO:0000313" key="3">
    <source>
        <dbReference type="Proteomes" id="UP001610335"/>
    </source>
</evidence>
<name>A0ABR4I7B3_9EURO</name>
<proteinExistence type="predicted"/>
<dbReference type="EMBL" id="JBFXLS010000050">
    <property type="protein sequence ID" value="KAL2823640.1"/>
    <property type="molecule type" value="Genomic_DNA"/>
</dbReference>
<comment type="caution">
    <text evidence="2">The sequence shown here is derived from an EMBL/GenBank/DDBJ whole genome shotgun (WGS) entry which is preliminary data.</text>
</comment>
<sequence length="228" mass="25149">MSGLSSNKGLLKPPQQELCNLPESLADASSLTESARSTSQGPLVILVSSCDNCDSEPRRLPMLMAACIKCGMSACEIGQYLHRVVTCSDNQGTNMVREMIADRRPYHEIGREVLKRLDLKGESQLPMDETVHSGDESSTPQSSPDESLFTSSFSNSSSSTDKDEGKQIPLHAPKLIHPANQVRRPFLDMIDDEIESLLDFGEEEEEEEDVIVHQSSPPRSVHGEICYE</sequence>
<evidence type="ECO:0000256" key="1">
    <source>
        <dbReference type="SAM" id="MobiDB-lite"/>
    </source>
</evidence>